<protein>
    <recommendedName>
        <fullName evidence="1">MULE transposase domain-containing protein</fullName>
    </recommendedName>
</protein>
<comment type="caution">
    <text evidence="2">The sequence shown here is derived from an EMBL/GenBank/DDBJ whole genome shotgun (WGS) entry which is preliminary data.</text>
</comment>
<sequence>MTSRVVDDGPCMFRRIYVYFGGMKNGFLEGCRKIVGLDGCFLKGLLKGEILTAVGRDANNMYPIVWAIVEIENTSSWSWFLELLMQDLDIVDSKPWTFISDQQKI</sequence>
<dbReference type="EMBL" id="CAMAPF010000925">
    <property type="protein sequence ID" value="CAH9122476.1"/>
    <property type="molecule type" value="Genomic_DNA"/>
</dbReference>
<reference evidence="2" key="1">
    <citation type="submission" date="2022-07" db="EMBL/GenBank/DDBJ databases">
        <authorList>
            <person name="Macas J."/>
            <person name="Novak P."/>
            <person name="Neumann P."/>
        </authorList>
    </citation>
    <scope>NUCLEOTIDE SEQUENCE</scope>
</reference>
<dbReference type="Proteomes" id="UP001152523">
    <property type="component" value="Unassembled WGS sequence"/>
</dbReference>
<gene>
    <name evidence="2" type="ORF">CEPIT_LOCUS24490</name>
</gene>
<dbReference type="PANTHER" id="PTHR31973:SF189">
    <property type="entry name" value="TRANSPOSASE, MUDR, PLANT, MULE TRANSPOSASE DOMAIN PROTEIN-RELATED"/>
    <property type="match status" value="1"/>
</dbReference>
<dbReference type="InterPro" id="IPR018289">
    <property type="entry name" value="MULE_transposase_dom"/>
</dbReference>
<evidence type="ECO:0000259" key="1">
    <source>
        <dbReference type="Pfam" id="PF10551"/>
    </source>
</evidence>
<proteinExistence type="predicted"/>
<evidence type="ECO:0000313" key="2">
    <source>
        <dbReference type="EMBL" id="CAH9122476.1"/>
    </source>
</evidence>
<dbReference type="AlphaFoldDB" id="A0AAV0EGV1"/>
<feature type="domain" description="MULE transposase" evidence="1">
    <location>
        <begin position="35"/>
        <end position="104"/>
    </location>
</feature>
<keyword evidence="3" id="KW-1185">Reference proteome</keyword>
<organism evidence="2 3">
    <name type="scientific">Cuscuta epithymum</name>
    <dbReference type="NCBI Taxonomy" id="186058"/>
    <lineage>
        <taxon>Eukaryota</taxon>
        <taxon>Viridiplantae</taxon>
        <taxon>Streptophyta</taxon>
        <taxon>Embryophyta</taxon>
        <taxon>Tracheophyta</taxon>
        <taxon>Spermatophyta</taxon>
        <taxon>Magnoliopsida</taxon>
        <taxon>eudicotyledons</taxon>
        <taxon>Gunneridae</taxon>
        <taxon>Pentapetalae</taxon>
        <taxon>asterids</taxon>
        <taxon>lamiids</taxon>
        <taxon>Solanales</taxon>
        <taxon>Convolvulaceae</taxon>
        <taxon>Cuscuteae</taxon>
        <taxon>Cuscuta</taxon>
        <taxon>Cuscuta subgen. Cuscuta</taxon>
    </lineage>
</organism>
<accession>A0AAV0EGV1</accession>
<evidence type="ECO:0000313" key="3">
    <source>
        <dbReference type="Proteomes" id="UP001152523"/>
    </source>
</evidence>
<dbReference type="PANTHER" id="PTHR31973">
    <property type="entry name" value="POLYPROTEIN, PUTATIVE-RELATED"/>
    <property type="match status" value="1"/>
</dbReference>
<name>A0AAV0EGV1_9ASTE</name>
<dbReference type="Pfam" id="PF10551">
    <property type="entry name" value="MULE"/>
    <property type="match status" value="1"/>
</dbReference>